<reference evidence="2" key="1">
    <citation type="submission" date="2025-08" db="UniProtKB">
        <authorList>
            <consortium name="Ensembl"/>
        </authorList>
    </citation>
    <scope>IDENTIFICATION</scope>
</reference>
<evidence type="ECO:0000313" key="3">
    <source>
        <dbReference type="Proteomes" id="UP000694551"/>
    </source>
</evidence>
<protein>
    <submittedName>
        <fullName evidence="2">Uncharacterized protein</fullName>
    </submittedName>
</protein>
<feature type="region of interest" description="Disordered" evidence="1">
    <location>
        <begin position="71"/>
        <end position="98"/>
    </location>
</feature>
<dbReference type="Ensembl" id="ENSSOCT00000002162.1">
    <property type="protein sequence ID" value="ENSSOCP00000002115.1"/>
    <property type="gene ID" value="ENSSOCG00000001664.1"/>
</dbReference>
<organism evidence="2 3">
    <name type="scientific">Strix occidentalis caurina</name>
    <name type="common">northern spotted owl</name>
    <dbReference type="NCBI Taxonomy" id="311401"/>
    <lineage>
        <taxon>Eukaryota</taxon>
        <taxon>Metazoa</taxon>
        <taxon>Chordata</taxon>
        <taxon>Craniata</taxon>
        <taxon>Vertebrata</taxon>
        <taxon>Euteleostomi</taxon>
        <taxon>Archelosauria</taxon>
        <taxon>Archosauria</taxon>
        <taxon>Dinosauria</taxon>
        <taxon>Saurischia</taxon>
        <taxon>Theropoda</taxon>
        <taxon>Coelurosauria</taxon>
        <taxon>Aves</taxon>
        <taxon>Neognathae</taxon>
        <taxon>Neoaves</taxon>
        <taxon>Telluraves</taxon>
        <taxon>Strigiformes</taxon>
        <taxon>Strigidae</taxon>
        <taxon>Strix</taxon>
    </lineage>
</organism>
<name>A0A8D0EMX9_STROC</name>
<dbReference type="Proteomes" id="UP000694551">
    <property type="component" value="Unplaced"/>
</dbReference>
<accession>A0A8D0EMX9</accession>
<keyword evidence="3" id="KW-1185">Reference proteome</keyword>
<sequence>MPHDPAVVDDLSWPGPAATQYLEQAESCGDEAAVTCKGEVCGLGTKCSGWELVETGIPAQHPMAAWSQHSLVRPSPTMPSSSFPQLHAIPGPRSCLSQ</sequence>
<evidence type="ECO:0000313" key="2">
    <source>
        <dbReference type="Ensembl" id="ENSSOCP00000002115.1"/>
    </source>
</evidence>
<dbReference type="AlphaFoldDB" id="A0A8D0EMX9"/>
<evidence type="ECO:0000256" key="1">
    <source>
        <dbReference type="SAM" id="MobiDB-lite"/>
    </source>
</evidence>
<reference evidence="2" key="2">
    <citation type="submission" date="2025-09" db="UniProtKB">
        <authorList>
            <consortium name="Ensembl"/>
        </authorList>
    </citation>
    <scope>IDENTIFICATION</scope>
</reference>
<proteinExistence type="predicted"/>